<dbReference type="SUPFAM" id="SSF53254">
    <property type="entry name" value="Phosphoglycerate mutase-like"/>
    <property type="match status" value="1"/>
</dbReference>
<gene>
    <name evidence="2" type="ORF">P7D78_14325</name>
</gene>
<dbReference type="EMBL" id="JARPXM010000016">
    <property type="protein sequence ID" value="MDT2539308.1"/>
    <property type="molecule type" value="Genomic_DNA"/>
</dbReference>
<sequence>MKKKLFLMRHGETLFNRLKKIQGACDSPLTEKGIQQAKQARDYFYEQAIHFDHLYSSTQERASDTLEIVTDGRPYRRLKELKEMGFGSYEGEQQFLQPVGQEYFDSFYLQFGGESMSKVQERMTTGLHRIMAQEDHQNVLAVSHNGACVSFLQTIWEGDENELVRTFPNCAIFDLSYENQRFKLEDIIDPAIKQSILKKHAQ</sequence>
<dbReference type="Pfam" id="PF00300">
    <property type="entry name" value="His_Phos_1"/>
    <property type="match status" value="1"/>
</dbReference>
<dbReference type="RefSeq" id="WP_010743398.1">
    <property type="nucleotide sequence ID" value="NZ_BAAAXM010000027.1"/>
</dbReference>
<organism evidence="2 3">
    <name type="scientific">Enterococcus raffinosus</name>
    <dbReference type="NCBI Taxonomy" id="71452"/>
    <lineage>
        <taxon>Bacteria</taxon>
        <taxon>Bacillati</taxon>
        <taxon>Bacillota</taxon>
        <taxon>Bacilli</taxon>
        <taxon>Lactobacillales</taxon>
        <taxon>Enterococcaceae</taxon>
        <taxon>Enterococcus</taxon>
    </lineage>
</organism>
<dbReference type="InterPro" id="IPR029033">
    <property type="entry name" value="His_PPase_superfam"/>
</dbReference>
<dbReference type="GO" id="GO:0016791">
    <property type="term" value="F:phosphatase activity"/>
    <property type="evidence" value="ECO:0007669"/>
    <property type="project" value="TreeGrafter"/>
</dbReference>
<evidence type="ECO:0000256" key="1">
    <source>
        <dbReference type="PIRSR" id="PIRSR613078-2"/>
    </source>
</evidence>
<dbReference type="InterPro" id="IPR050275">
    <property type="entry name" value="PGM_Phosphatase"/>
</dbReference>
<dbReference type="CDD" id="cd07067">
    <property type="entry name" value="HP_PGM_like"/>
    <property type="match status" value="1"/>
</dbReference>
<reference evidence="2" key="1">
    <citation type="submission" date="2023-03" db="EMBL/GenBank/DDBJ databases">
        <authorList>
            <person name="Shen W."/>
            <person name="Cai J."/>
        </authorList>
    </citation>
    <scope>NUCLEOTIDE SEQUENCE</scope>
    <source>
        <strain evidence="2">B646-2</strain>
    </source>
</reference>
<dbReference type="SMART" id="SM00855">
    <property type="entry name" value="PGAM"/>
    <property type="match status" value="1"/>
</dbReference>
<evidence type="ECO:0000313" key="2">
    <source>
        <dbReference type="EMBL" id="MDT2539308.1"/>
    </source>
</evidence>
<dbReference type="InterPro" id="IPR001345">
    <property type="entry name" value="PG/BPGM_mutase_AS"/>
</dbReference>
<dbReference type="PANTHER" id="PTHR48100:SF5">
    <property type="entry name" value="HISTIDINE PHOSPHATASE FAMILY PROTEIN"/>
    <property type="match status" value="1"/>
</dbReference>
<dbReference type="PROSITE" id="PS00175">
    <property type="entry name" value="PG_MUTASE"/>
    <property type="match status" value="1"/>
</dbReference>
<dbReference type="Proteomes" id="UP001249240">
    <property type="component" value="Unassembled WGS sequence"/>
</dbReference>
<protein>
    <submittedName>
        <fullName evidence="2">Histidine phosphatase family protein</fullName>
    </submittedName>
</protein>
<proteinExistence type="predicted"/>
<comment type="caution">
    <text evidence="2">The sequence shown here is derived from an EMBL/GenBank/DDBJ whole genome shotgun (WGS) entry which is preliminary data.</text>
</comment>
<name>A0AAW8SWT4_9ENTE</name>
<dbReference type="InterPro" id="IPR013078">
    <property type="entry name" value="His_Pase_superF_clade-1"/>
</dbReference>
<evidence type="ECO:0000313" key="3">
    <source>
        <dbReference type="Proteomes" id="UP001249240"/>
    </source>
</evidence>
<dbReference type="Gene3D" id="3.40.50.1240">
    <property type="entry name" value="Phosphoglycerate mutase-like"/>
    <property type="match status" value="1"/>
</dbReference>
<dbReference type="GO" id="GO:0005737">
    <property type="term" value="C:cytoplasm"/>
    <property type="evidence" value="ECO:0007669"/>
    <property type="project" value="TreeGrafter"/>
</dbReference>
<feature type="binding site" evidence="1">
    <location>
        <begin position="9"/>
        <end position="16"/>
    </location>
    <ligand>
        <name>substrate</name>
    </ligand>
</feature>
<dbReference type="AlphaFoldDB" id="A0AAW8SWT4"/>
<accession>A0AAW8SWT4</accession>
<dbReference type="PANTHER" id="PTHR48100">
    <property type="entry name" value="BROAD-SPECIFICITY PHOSPHATASE YOR283W-RELATED"/>
    <property type="match status" value="1"/>
</dbReference>
<feature type="binding site" evidence="1">
    <location>
        <position position="61"/>
    </location>
    <ligand>
        <name>substrate</name>
    </ligand>
</feature>